<feature type="transmembrane region" description="Helical" evidence="1">
    <location>
        <begin position="7"/>
        <end position="25"/>
    </location>
</feature>
<keyword evidence="1" id="KW-0812">Transmembrane</keyword>
<accession>A0A1V6N172</accession>
<evidence type="ECO:0000313" key="2">
    <source>
        <dbReference type="EMBL" id="OQD58431.1"/>
    </source>
</evidence>
<dbReference type="Proteomes" id="UP000191661">
    <property type="component" value="Unassembled WGS sequence"/>
</dbReference>
<gene>
    <name evidence="2" type="ORF">MBBAR_15c00070</name>
</gene>
<dbReference type="AlphaFoldDB" id="A0A1V6N172"/>
<organism evidence="2 3">
    <name type="scientific">Methanobrevibacter arboriphilus JCM 13429 = DSM 1125</name>
    <dbReference type="NCBI Taxonomy" id="1300164"/>
    <lineage>
        <taxon>Archaea</taxon>
        <taxon>Methanobacteriati</taxon>
        <taxon>Methanobacteriota</taxon>
        <taxon>Methanomada group</taxon>
        <taxon>Methanobacteria</taxon>
        <taxon>Methanobacteriales</taxon>
        <taxon>Methanobacteriaceae</taxon>
        <taxon>Methanobrevibacter</taxon>
    </lineage>
</organism>
<proteinExistence type="predicted"/>
<evidence type="ECO:0000256" key="1">
    <source>
        <dbReference type="SAM" id="Phobius"/>
    </source>
</evidence>
<protein>
    <submittedName>
        <fullName evidence="2">Uncharacterized protein</fullName>
    </submittedName>
</protein>
<dbReference type="RefSeq" id="WP_158082554.1">
    <property type="nucleotide sequence ID" value="NZ_BBET01000234.1"/>
</dbReference>
<keyword evidence="1" id="KW-1133">Transmembrane helix</keyword>
<name>A0A1V6N172_METAZ</name>
<keyword evidence="3" id="KW-1185">Reference proteome</keyword>
<evidence type="ECO:0000313" key="3">
    <source>
        <dbReference type="Proteomes" id="UP000191661"/>
    </source>
</evidence>
<comment type="caution">
    <text evidence="2">The sequence shown here is derived from an EMBL/GenBank/DDBJ whole genome shotgun (WGS) entry which is preliminary data.</text>
</comment>
<keyword evidence="1" id="KW-0472">Membrane</keyword>
<dbReference type="EMBL" id="JXMW01000015">
    <property type="protein sequence ID" value="OQD58431.1"/>
    <property type="molecule type" value="Genomic_DNA"/>
</dbReference>
<reference evidence="2 3" key="1">
    <citation type="submission" date="2014-12" db="EMBL/GenBank/DDBJ databases">
        <title>Genome sequence of Methanobrevibacter arboriphilicus DH1, DSM1125.</title>
        <authorList>
            <person name="Poehlein A."/>
            <person name="Thauer R.K."/>
            <person name="Seedorf H."/>
            <person name="Daniel R."/>
        </authorList>
    </citation>
    <scope>NUCLEOTIDE SEQUENCE [LARGE SCALE GENOMIC DNA]</scope>
    <source>
        <strain evidence="2 3">DH1</strain>
    </source>
</reference>
<sequence length="58" mass="6545">MEKEKIIQLVGLSIVLLIAILILYFFLPVGMIRFILGLIIAGIIGLVMQKKIFDDKKT</sequence>
<feature type="transmembrane region" description="Helical" evidence="1">
    <location>
        <begin position="31"/>
        <end position="48"/>
    </location>
</feature>